<feature type="domain" description="Acyl-CoA dehydrogenase/oxidase N-terminal" evidence="7">
    <location>
        <begin position="6"/>
        <end position="115"/>
    </location>
</feature>
<keyword evidence="4" id="KW-0274">FAD</keyword>
<accession>A0A4D4J2Z8</accession>
<dbReference type="PANTHER" id="PTHR43884:SF20">
    <property type="entry name" value="ACYL-COA DEHYDROGENASE FADE28"/>
    <property type="match status" value="1"/>
</dbReference>
<evidence type="ECO:0000259" key="6">
    <source>
        <dbReference type="Pfam" id="PF00441"/>
    </source>
</evidence>
<comment type="similarity">
    <text evidence="2">Belongs to the acyl-CoA dehydrogenase family.</text>
</comment>
<evidence type="ECO:0000256" key="4">
    <source>
        <dbReference type="ARBA" id="ARBA00022827"/>
    </source>
</evidence>
<evidence type="ECO:0000313" key="9">
    <source>
        <dbReference type="Proteomes" id="UP000298860"/>
    </source>
</evidence>
<keyword evidence="9" id="KW-1185">Reference proteome</keyword>
<dbReference type="SUPFAM" id="SSF47203">
    <property type="entry name" value="Acyl-CoA dehydrogenase C-terminal domain-like"/>
    <property type="match status" value="1"/>
</dbReference>
<dbReference type="SUPFAM" id="SSF56645">
    <property type="entry name" value="Acyl-CoA dehydrogenase NM domain-like"/>
    <property type="match status" value="1"/>
</dbReference>
<sequence>MKFTLSPEQRQFAASIGDLLSGSDVPGLARRWGAGQPDLATWRRLADLGVTGLAVPERWDGLAAHPVDLVVAFEELGRHAVPGPLVESVAAVPTLLVELGDDALAGRWLPALSAGTTVATLAAPPHLPYALDADLADPVLLVVDGTLSLARTTTALSSVDATRRLFAVDGAGVLASGPAVTAAAGRAFDAGTLACAAQLVGAGQALLERATDYAKQRSQFGRPIGAFQAVKHQLADVLVGLELARPLVYGAAVAVADRSATAGRDCSAAKVAAGRAAYQAARTALQVHGAVGYTQEYDLGLWLTKVRALLSAWGTATTHRARVAAALRDAATTAARR</sequence>
<proteinExistence type="inferred from homology"/>
<dbReference type="Gene3D" id="1.20.140.10">
    <property type="entry name" value="Butyryl-CoA Dehydrogenase, subunit A, domain 3"/>
    <property type="match status" value="1"/>
</dbReference>
<dbReference type="GO" id="GO:0003995">
    <property type="term" value="F:acyl-CoA dehydrogenase activity"/>
    <property type="evidence" value="ECO:0007669"/>
    <property type="project" value="TreeGrafter"/>
</dbReference>
<evidence type="ECO:0000256" key="3">
    <source>
        <dbReference type="ARBA" id="ARBA00022630"/>
    </source>
</evidence>
<dbReference type="InterPro" id="IPR009075">
    <property type="entry name" value="AcylCo_DH/oxidase_C"/>
</dbReference>
<organism evidence="8 9">
    <name type="scientific">Gandjariella thermophila</name>
    <dbReference type="NCBI Taxonomy" id="1931992"/>
    <lineage>
        <taxon>Bacteria</taxon>
        <taxon>Bacillati</taxon>
        <taxon>Actinomycetota</taxon>
        <taxon>Actinomycetes</taxon>
        <taxon>Pseudonocardiales</taxon>
        <taxon>Pseudonocardiaceae</taxon>
        <taxon>Gandjariella</taxon>
    </lineage>
</organism>
<evidence type="ECO:0000256" key="2">
    <source>
        <dbReference type="ARBA" id="ARBA00009347"/>
    </source>
</evidence>
<dbReference type="Gene3D" id="1.10.540.10">
    <property type="entry name" value="Acyl-CoA dehydrogenase/oxidase, N-terminal domain"/>
    <property type="match status" value="1"/>
</dbReference>
<dbReference type="InterPro" id="IPR013786">
    <property type="entry name" value="AcylCoA_DH/ox_N"/>
</dbReference>
<dbReference type="PANTHER" id="PTHR43884">
    <property type="entry name" value="ACYL-COA DEHYDROGENASE"/>
    <property type="match status" value="1"/>
</dbReference>
<dbReference type="Pfam" id="PF02771">
    <property type="entry name" value="Acyl-CoA_dh_N"/>
    <property type="match status" value="1"/>
</dbReference>
<keyword evidence="3" id="KW-0285">Flavoprotein</keyword>
<comment type="caution">
    <text evidence="8">The sequence shown here is derived from an EMBL/GenBank/DDBJ whole genome shotgun (WGS) entry which is preliminary data.</text>
</comment>
<dbReference type="EMBL" id="BJFL01000002">
    <property type="protein sequence ID" value="GDY29138.1"/>
    <property type="molecule type" value="Genomic_DNA"/>
</dbReference>
<evidence type="ECO:0000313" key="8">
    <source>
        <dbReference type="EMBL" id="GDY29138.1"/>
    </source>
</evidence>
<feature type="domain" description="Acyl-CoA dehydrogenase/oxidase C-terminal" evidence="6">
    <location>
        <begin position="184"/>
        <end position="327"/>
    </location>
</feature>
<dbReference type="OrthoDB" id="8677713at2"/>
<evidence type="ECO:0000256" key="1">
    <source>
        <dbReference type="ARBA" id="ARBA00001974"/>
    </source>
</evidence>
<dbReference type="Proteomes" id="UP000298860">
    <property type="component" value="Unassembled WGS sequence"/>
</dbReference>
<dbReference type="InterPro" id="IPR036250">
    <property type="entry name" value="AcylCo_DH-like_C"/>
</dbReference>
<protein>
    <submittedName>
        <fullName evidence="8">Putative acyl-CoA dehydrogenase FadE</fullName>
    </submittedName>
</protein>
<dbReference type="AlphaFoldDB" id="A0A4D4J2Z8"/>
<reference evidence="9" key="1">
    <citation type="submission" date="2019-04" db="EMBL/GenBank/DDBJ databases">
        <title>Draft genome sequence of Pseudonocardiaceae bacterium SL3-2-4.</title>
        <authorList>
            <person name="Ningsih F."/>
            <person name="Yokota A."/>
            <person name="Sakai Y."/>
            <person name="Nanatani K."/>
            <person name="Yabe S."/>
            <person name="Oetari A."/>
            <person name="Sjamsuridzal W."/>
        </authorList>
    </citation>
    <scope>NUCLEOTIDE SEQUENCE [LARGE SCALE GENOMIC DNA]</scope>
    <source>
        <strain evidence="9">SL3-2-4</strain>
    </source>
</reference>
<name>A0A4D4J2Z8_9PSEU</name>
<gene>
    <name evidence="8" type="ORF">GTS_07710</name>
</gene>
<dbReference type="GO" id="GO:0050660">
    <property type="term" value="F:flavin adenine dinucleotide binding"/>
    <property type="evidence" value="ECO:0007669"/>
    <property type="project" value="InterPro"/>
</dbReference>
<evidence type="ECO:0000259" key="7">
    <source>
        <dbReference type="Pfam" id="PF02771"/>
    </source>
</evidence>
<keyword evidence="5" id="KW-0560">Oxidoreductase</keyword>
<comment type="cofactor">
    <cofactor evidence="1">
        <name>FAD</name>
        <dbReference type="ChEBI" id="CHEBI:57692"/>
    </cofactor>
</comment>
<dbReference type="InterPro" id="IPR037069">
    <property type="entry name" value="AcylCoA_DH/ox_N_sf"/>
</dbReference>
<dbReference type="InterPro" id="IPR009100">
    <property type="entry name" value="AcylCoA_DH/oxidase_NM_dom_sf"/>
</dbReference>
<dbReference type="Pfam" id="PF00441">
    <property type="entry name" value="Acyl-CoA_dh_1"/>
    <property type="match status" value="1"/>
</dbReference>
<evidence type="ECO:0000256" key="5">
    <source>
        <dbReference type="ARBA" id="ARBA00023002"/>
    </source>
</evidence>
<dbReference type="RefSeq" id="WP_137812292.1">
    <property type="nucleotide sequence ID" value="NZ_BJFL01000002.1"/>
</dbReference>